<dbReference type="RefSeq" id="WP_151115102.1">
    <property type="nucleotide sequence ID" value="NZ_CP042582.1"/>
</dbReference>
<dbReference type="OrthoDB" id="9800600at2"/>
<dbReference type="KEGG" id="hadh:FRZ61_08170"/>
<evidence type="ECO:0000313" key="3">
    <source>
        <dbReference type="EMBL" id="QEX20897.1"/>
    </source>
</evidence>
<gene>
    <name evidence="3" type="ORF">FRZ61_08170</name>
</gene>
<dbReference type="Proteomes" id="UP000325797">
    <property type="component" value="Chromosome"/>
</dbReference>
<dbReference type="InterPro" id="IPR013538">
    <property type="entry name" value="ASHA1/2-like_C"/>
</dbReference>
<evidence type="ECO:0000259" key="2">
    <source>
        <dbReference type="Pfam" id="PF08327"/>
    </source>
</evidence>
<feature type="domain" description="Activator of Hsp90 ATPase homologue 1/2-like C-terminal" evidence="2">
    <location>
        <begin position="22"/>
        <end position="159"/>
    </location>
</feature>
<dbReference type="Pfam" id="PF08327">
    <property type="entry name" value="AHSA1"/>
    <property type="match status" value="1"/>
</dbReference>
<proteinExistence type="inferred from homology"/>
<reference evidence="3 4" key="1">
    <citation type="submission" date="2019-08" db="EMBL/GenBank/DDBJ databases">
        <title>Hyperibacter terrae gen. nov., sp. nov. and Hyperibacter viscosus sp. nov., two new members in the family Rhodospirillaceae isolated from the rhizosphere of Hypericum perforatum.</title>
        <authorList>
            <person name="Noviana Z."/>
        </authorList>
    </citation>
    <scope>NUCLEOTIDE SEQUENCE [LARGE SCALE GENOMIC DNA]</scope>
    <source>
        <strain evidence="3 4">R5959</strain>
    </source>
</reference>
<name>A0A5J6MUN0_9PROT</name>
<evidence type="ECO:0000256" key="1">
    <source>
        <dbReference type="ARBA" id="ARBA00006817"/>
    </source>
</evidence>
<comment type="similarity">
    <text evidence="1">Belongs to the AHA1 family.</text>
</comment>
<accession>A0A5J6MUN0</accession>
<organism evidence="3 4">
    <name type="scientific">Hypericibacter adhaerens</name>
    <dbReference type="NCBI Taxonomy" id="2602016"/>
    <lineage>
        <taxon>Bacteria</taxon>
        <taxon>Pseudomonadati</taxon>
        <taxon>Pseudomonadota</taxon>
        <taxon>Alphaproteobacteria</taxon>
        <taxon>Rhodospirillales</taxon>
        <taxon>Dongiaceae</taxon>
        <taxon>Hypericibacter</taxon>
    </lineage>
</organism>
<dbReference type="EMBL" id="CP042582">
    <property type="protein sequence ID" value="QEX20897.1"/>
    <property type="molecule type" value="Genomic_DNA"/>
</dbReference>
<dbReference type="InterPro" id="IPR023393">
    <property type="entry name" value="START-like_dom_sf"/>
</dbReference>
<dbReference type="SUPFAM" id="SSF55961">
    <property type="entry name" value="Bet v1-like"/>
    <property type="match status" value="1"/>
</dbReference>
<keyword evidence="4" id="KW-1185">Reference proteome</keyword>
<protein>
    <recommendedName>
        <fullName evidence="2">Activator of Hsp90 ATPase homologue 1/2-like C-terminal domain-containing protein</fullName>
    </recommendedName>
</protein>
<sequence>MNDHGVVTAKDTIRFERLLPGPIERVWAYLTESEKRGKWLASGPMELKPGGKAEFRFDHSSLSPTKEPVPERYKAKTGGVTMQIRVLECDPPRRLVMTWLGGTKEGTMRQDSEVTFELEPAGDKVRLRVIHRRLADRALLLGVAGGWHTHLAILADNLEGRVPRPFWSTHEKHNRDYEERLKGV</sequence>
<dbReference type="Gene3D" id="3.30.530.20">
    <property type="match status" value="1"/>
</dbReference>
<dbReference type="CDD" id="cd08899">
    <property type="entry name" value="SRPBCC_CalC_Aha1-like_6"/>
    <property type="match status" value="1"/>
</dbReference>
<dbReference type="AlphaFoldDB" id="A0A5J6MUN0"/>
<evidence type="ECO:0000313" key="4">
    <source>
        <dbReference type="Proteomes" id="UP000325797"/>
    </source>
</evidence>